<dbReference type="InterPro" id="IPR036338">
    <property type="entry name" value="Aha1"/>
</dbReference>
<dbReference type="EMBL" id="FXLY01000004">
    <property type="protein sequence ID" value="SMN19529.1"/>
    <property type="molecule type" value="Genomic_DNA"/>
</dbReference>
<dbReference type="InterPro" id="IPR015310">
    <property type="entry name" value="AHSA1-like_N"/>
</dbReference>
<dbReference type="OrthoDB" id="567237at2759"/>
<evidence type="ECO:0000313" key="4">
    <source>
        <dbReference type="Proteomes" id="UP000196158"/>
    </source>
</evidence>
<dbReference type="GO" id="GO:0051087">
    <property type="term" value="F:protein-folding chaperone binding"/>
    <property type="evidence" value="ECO:0007669"/>
    <property type="project" value="InterPro"/>
</dbReference>
<evidence type="ECO:0000256" key="1">
    <source>
        <dbReference type="ARBA" id="ARBA00006817"/>
    </source>
</evidence>
<dbReference type="AlphaFoldDB" id="A0A1X7R211"/>
<dbReference type="SMART" id="SM01000">
    <property type="entry name" value="Aha1_N"/>
    <property type="match status" value="1"/>
</dbReference>
<proteinExistence type="inferred from homology"/>
<comment type="similarity">
    <text evidence="1">Belongs to the AHA1 family.</text>
</comment>
<name>A0A1X7R211_9SACH</name>
<keyword evidence="3" id="KW-0346">Stress response</keyword>
<dbReference type="GO" id="GO:0001671">
    <property type="term" value="F:ATPase activator activity"/>
    <property type="evidence" value="ECO:0007669"/>
    <property type="project" value="InterPro"/>
</dbReference>
<dbReference type="PANTHER" id="PTHR13009:SF15">
    <property type="entry name" value="HSP90 CO-CHAPERONE HCH1"/>
    <property type="match status" value="1"/>
</dbReference>
<dbReference type="STRING" id="1789683.A0A1X7R211"/>
<feature type="domain" description="Activator of Hsp90 ATPase AHSA1-like N-terminal" evidence="2">
    <location>
        <begin position="13"/>
        <end position="150"/>
    </location>
</feature>
<evidence type="ECO:0000313" key="3">
    <source>
        <dbReference type="EMBL" id="SMN19529.1"/>
    </source>
</evidence>
<reference evidence="3 4" key="1">
    <citation type="submission" date="2017-04" db="EMBL/GenBank/DDBJ databases">
        <authorList>
            <person name="Afonso C.L."/>
            <person name="Miller P.J."/>
            <person name="Scott M.A."/>
            <person name="Spackman E."/>
            <person name="Goraichik I."/>
            <person name="Dimitrov K.M."/>
            <person name="Suarez D.L."/>
            <person name="Swayne D.E."/>
        </authorList>
    </citation>
    <scope>NUCLEOTIDE SEQUENCE [LARGE SCALE GENOMIC DNA]</scope>
</reference>
<dbReference type="SUPFAM" id="SSF103111">
    <property type="entry name" value="Activator of Hsp90 ATPase, Aha1"/>
    <property type="match status" value="1"/>
</dbReference>
<organism evidence="3 4">
    <name type="scientific">Maudiozyma saulgeensis</name>
    <dbReference type="NCBI Taxonomy" id="1789683"/>
    <lineage>
        <taxon>Eukaryota</taxon>
        <taxon>Fungi</taxon>
        <taxon>Dikarya</taxon>
        <taxon>Ascomycota</taxon>
        <taxon>Saccharomycotina</taxon>
        <taxon>Saccharomycetes</taxon>
        <taxon>Saccharomycetales</taxon>
        <taxon>Saccharomycetaceae</taxon>
        <taxon>Maudiozyma</taxon>
    </lineage>
</organism>
<dbReference type="Pfam" id="PF09229">
    <property type="entry name" value="Aha1_N"/>
    <property type="match status" value="1"/>
</dbReference>
<dbReference type="PANTHER" id="PTHR13009">
    <property type="entry name" value="HEAT SHOCK PROTEIN 90 HSP90 CO-CHAPERONE AHA-1"/>
    <property type="match status" value="1"/>
</dbReference>
<protein>
    <submittedName>
        <fullName evidence="3">Similar to Saccharomyces cerevisiae YNL281W HCH1 Heat shock protein regulator that binds to Hsp90p and may stimulate ATPase activity</fullName>
    </submittedName>
</protein>
<dbReference type="GO" id="GO:0005829">
    <property type="term" value="C:cytosol"/>
    <property type="evidence" value="ECO:0007669"/>
    <property type="project" value="TreeGrafter"/>
</dbReference>
<evidence type="ECO:0000259" key="2">
    <source>
        <dbReference type="SMART" id="SM01000"/>
    </source>
</evidence>
<dbReference type="GO" id="GO:0006457">
    <property type="term" value="P:protein folding"/>
    <property type="evidence" value="ECO:0007669"/>
    <property type="project" value="TreeGrafter"/>
</dbReference>
<dbReference type="Gene3D" id="3.15.10.20">
    <property type="entry name" value="Activator of Hsp90 ATPase Aha1, N-terminal domain"/>
    <property type="match status" value="1"/>
</dbReference>
<sequence length="155" mass="17961">MAVLNPNNWHWVDKNTLPWTKDYFNDRIKGFEVKKDNASYSGYKIVEINKITGDSNVSQRKGKPICYFDLNVELKLEVVTSSDDDKEDEENEDLNGTVILPEFMHDDTDFEIKISGLSNDITKQVNNEFIPDLRSVLLQYQKDLLETHSQDLKDS</sequence>
<accession>A0A1X7R211</accession>
<dbReference type="Proteomes" id="UP000196158">
    <property type="component" value="Unassembled WGS sequence"/>
</dbReference>
<keyword evidence="4" id="KW-1185">Reference proteome</keyword>
<gene>
    <name evidence="3" type="ORF">KASA_0O00704G</name>
</gene>